<gene>
    <name evidence="1" type="ORF">AAC691_05570</name>
</gene>
<organism evidence="1 2">
    <name type="scientific">Nguyenibacter vanlangensis</name>
    <dbReference type="NCBI Taxonomy" id="1216886"/>
    <lineage>
        <taxon>Bacteria</taxon>
        <taxon>Pseudomonadati</taxon>
        <taxon>Pseudomonadota</taxon>
        <taxon>Alphaproteobacteria</taxon>
        <taxon>Acetobacterales</taxon>
        <taxon>Acetobacteraceae</taxon>
        <taxon>Nguyenibacter</taxon>
    </lineage>
</organism>
<name>A0ABZ3D8J5_9PROT</name>
<dbReference type="EMBL" id="CP152276">
    <property type="protein sequence ID" value="XAE43899.1"/>
    <property type="molecule type" value="Genomic_DNA"/>
</dbReference>
<evidence type="ECO:0000313" key="1">
    <source>
        <dbReference type="EMBL" id="XAE43899.1"/>
    </source>
</evidence>
<reference evidence="1 2" key="1">
    <citation type="submission" date="2024-04" db="EMBL/GenBank/DDBJ databases">
        <title>Complete genome sequence of Nguyenibacter vanlangesis HBCM-1154, a strain capable of nitrogen fixation, IAA production, and phosphorus solubilization isolated from sugarcane soil.</title>
        <authorList>
            <person name="MY HANH P."/>
        </authorList>
    </citation>
    <scope>NUCLEOTIDE SEQUENCE [LARGE SCALE GENOMIC DNA]</scope>
    <source>
        <strain evidence="1 2">HBCM 1154</strain>
    </source>
</reference>
<accession>A0ABZ3D8J5</accession>
<evidence type="ECO:0000313" key="2">
    <source>
        <dbReference type="Proteomes" id="UP001449795"/>
    </source>
</evidence>
<sequence>MQSAFVFHDSVPRRIGCSGREAAREIAGEIAGEITGVRVDNFHIDPAAILIHQAEEAV</sequence>
<dbReference type="RefSeq" id="WP_342629246.1">
    <property type="nucleotide sequence ID" value="NZ_CP152276.1"/>
</dbReference>
<proteinExistence type="predicted"/>
<protein>
    <submittedName>
        <fullName evidence="1">Uncharacterized protein</fullName>
    </submittedName>
</protein>
<keyword evidence="2" id="KW-1185">Reference proteome</keyword>
<dbReference type="Proteomes" id="UP001449795">
    <property type="component" value="Chromosome"/>
</dbReference>